<evidence type="ECO:0000313" key="3">
    <source>
        <dbReference type="Proteomes" id="UP000248856"/>
    </source>
</evidence>
<comment type="caution">
    <text evidence="2">The sequence shown here is derived from an EMBL/GenBank/DDBJ whole genome shotgun (WGS) entry which is preliminary data.</text>
</comment>
<name>A0A328YRV1_9BURK</name>
<feature type="compositionally biased region" description="Basic and acidic residues" evidence="1">
    <location>
        <begin position="15"/>
        <end position="28"/>
    </location>
</feature>
<evidence type="ECO:0000256" key="1">
    <source>
        <dbReference type="SAM" id="MobiDB-lite"/>
    </source>
</evidence>
<organism evidence="2 3">
    <name type="scientific">Paracidovorax anthurii</name>
    <dbReference type="NCBI Taxonomy" id="78229"/>
    <lineage>
        <taxon>Bacteria</taxon>
        <taxon>Pseudomonadati</taxon>
        <taxon>Pseudomonadota</taxon>
        <taxon>Betaproteobacteria</taxon>
        <taxon>Burkholderiales</taxon>
        <taxon>Comamonadaceae</taxon>
        <taxon>Paracidovorax</taxon>
    </lineage>
</organism>
<reference evidence="2 3" key="1">
    <citation type="submission" date="2018-06" db="EMBL/GenBank/DDBJ databases">
        <title>Genomic Encyclopedia of Archaeal and Bacterial Type Strains, Phase II (KMG-II): from individual species to whole genera.</title>
        <authorList>
            <person name="Goeker M."/>
        </authorList>
    </citation>
    <scope>NUCLEOTIDE SEQUENCE [LARGE SCALE GENOMIC DNA]</scope>
    <source>
        <strain evidence="2 3">CFPB 3232</strain>
    </source>
</reference>
<dbReference type="AlphaFoldDB" id="A0A328YRV1"/>
<gene>
    <name evidence="2" type="ORF">AX018_104818</name>
</gene>
<protein>
    <submittedName>
        <fullName evidence="2">Uncharacterized protein</fullName>
    </submittedName>
</protein>
<keyword evidence="3" id="KW-1185">Reference proteome</keyword>
<accession>A0A328YRV1</accession>
<dbReference type="RefSeq" id="WP_146749368.1">
    <property type="nucleotide sequence ID" value="NZ_CBCSGC010000122.1"/>
</dbReference>
<proteinExistence type="predicted"/>
<sequence>MAPEPVAHRRPRSGPGEESHPALRRRTDTGYVAGADRPGRASVAGLRRSHEGPDLDDRPVSRQRTEAPAPKVDMPPPPPYLGPGLMQDLSSRADEAALVVMGLRHGAFDLRTAERELPGLSRLVLPNGDWRPIDEILHNVASAASPEEVFRVVGRIASMVSAAEADQPVYRAG</sequence>
<feature type="compositionally biased region" description="Basic and acidic residues" evidence="1">
    <location>
        <begin position="48"/>
        <end position="65"/>
    </location>
</feature>
<feature type="region of interest" description="Disordered" evidence="1">
    <location>
        <begin position="1"/>
        <end position="87"/>
    </location>
</feature>
<dbReference type="EMBL" id="QLTA01000048">
    <property type="protein sequence ID" value="RAR76420.1"/>
    <property type="molecule type" value="Genomic_DNA"/>
</dbReference>
<evidence type="ECO:0000313" key="2">
    <source>
        <dbReference type="EMBL" id="RAR76420.1"/>
    </source>
</evidence>
<dbReference type="Proteomes" id="UP000248856">
    <property type="component" value="Unassembled WGS sequence"/>
</dbReference>